<proteinExistence type="predicted"/>
<dbReference type="AlphaFoldDB" id="A0A6A7APJ4"/>
<organism evidence="1 2">
    <name type="scientific">Plenodomus tracheiphilus IPT5</name>
    <dbReference type="NCBI Taxonomy" id="1408161"/>
    <lineage>
        <taxon>Eukaryota</taxon>
        <taxon>Fungi</taxon>
        <taxon>Dikarya</taxon>
        <taxon>Ascomycota</taxon>
        <taxon>Pezizomycotina</taxon>
        <taxon>Dothideomycetes</taxon>
        <taxon>Pleosporomycetidae</taxon>
        <taxon>Pleosporales</taxon>
        <taxon>Pleosporineae</taxon>
        <taxon>Leptosphaeriaceae</taxon>
        <taxon>Plenodomus</taxon>
    </lineage>
</organism>
<gene>
    <name evidence="1" type="ORF">T440DRAFT_483602</name>
</gene>
<name>A0A6A7APJ4_9PLEO</name>
<evidence type="ECO:0000313" key="1">
    <source>
        <dbReference type="EMBL" id="KAF2845206.1"/>
    </source>
</evidence>
<dbReference type="Proteomes" id="UP000799423">
    <property type="component" value="Unassembled WGS sequence"/>
</dbReference>
<protein>
    <submittedName>
        <fullName evidence="1">Uncharacterized protein</fullName>
    </submittedName>
</protein>
<accession>A0A6A7APJ4</accession>
<reference evidence="1" key="1">
    <citation type="submission" date="2020-01" db="EMBL/GenBank/DDBJ databases">
        <authorList>
            <consortium name="DOE Joint Genome Institute"/>
            <person name="Haridas S."/>
            <person name="Albert R."/>
            <person name="Binder M."/>
            <person name="Bloem J."/>
            <person name="Labutti K."/>
            <person name="Salamov A."/>
            <person name="Andreopoulos B."/>
            <person name="Baker S.E."/>
            <person name="Barry K."/>
            <person name="Bills G."/>
            <person name="Bluhm B.H."/>
            <person name="Cannon C."/>
            <person name="Castanera R."/>
            <person name="Culley D.E."/>
            <person name="Daum C."/>
            <person name="Ezra D."/>
            <person name="Gonzalez J.B."/>
            <person name="Henrissat B."/>
            <person name="Kuo A."/>
            <person name="Liang C."/>
            <person name="Lipzen A."/>
            <person name="Lutzoni F."/>
            <person name="Magnuson J."/>
            <person name="Mondo S."/>
            <person name="Nolan M."/>
            <person name="Ohm R."/>
            <person name="Pangilinan J."/>
            <person name="Park H.-J."/>
            <person name="Ramirez L."/>
            <person name="Alfaro M."/>
            <person name="Sun H."/>
            <person name="Tritt A."/>
            <person name="Yoshinaga Y."/>
            <person name="Zwiers L.-H."/>
            <person name="Turgeon B.G."/>
            <person name="Goodwin S.B."/>
            <person name="Spatafora J.W."/>
            <person name="Crous P.W."/>
            <person name="Grigoriev I.V."/>
        </authorList>
    </citation>
    <scope>NUCLEOTIDE SEQUENCE</scope>
    <source>
        <strain evidence="1">IPT5</strain>
    </source>
</reference>
<evidence type="ECO:0000313" key="2">
    <source>
        <dbReference type="Proteomes" id="UP000799423"/>
    </source>
</evidence>
<dbReference type="EMBL" id="MU006352">
    <property type="protein sequence ID" value="KAF2845206.1"/>
    <property type="molecule type" value="Genomic_DNA"/>
</dbReference>
<sequence>MFLWVQCWDDVIVDTNTCSPGWAERHYPLAAELCHCQESTWKLFYRRLDESRVMDQLKQARWITAESVRDSVHCALAAGGRNIGGVDPSPRSTYGAMVKIGSQQVALALYRMLNYQVGTELPSYDELKATSTFSFYPGPRLGLRTSLVPRATQPPTSAIPIVITGQLGPTFNLVHTELPGHPVDFYDSHATLCSSYRRNERDMAYPLSNQHHTHKAQRKSA</sequence>
<keyword evidence="2" id="KW-1185">Reference proteome</keyword>